<sequence>MTAALDASSTRFGPYLLRTATLGMERDRLLREMIKGELVNLSAQITSLEWERDLTPVRIPVDKGLAGYRISLIDGRRQAEFSAVRTLEHLKRIPLGAGRQWSSSTAFQRAGFSVVVGNTTAGLHSMLAAGRFPHFPRGMEEALYERDQYIHAFPALALEESFAIHMPLPRYFFVTPGQARLAERLEYGLHLLLADGRFDRIFHDFYDSVIEQTGLRKRRVFRLDNPTLSPQTPLGHKAYWYDPLE</sequence>
<comment type="caution">
    <text evidence="1">The sequence shown here is derived from an EMBL/GenBank/DDBJ whole genome shotgun (WGS) entry which is preliminary data.</text>
</comment>
<dbReference type="Proteomes" id="UP000446768">
    <property type="component" value="Unassembled WGS sequence"/>
</dbReference>
<name>A0A7X2LQK9_9BURK</name>
<proteinExistence type="predicted"/>
<protein>
    <recommendedName>
        <fullName evidence="3">Transporter substrate-binding domain-containing protein</fullName>
    </recommendedName>
</protein>
<accession>A0A7X2LQK9</accession>
<dbReference type="SUPFAM" id="SSF53850">
    <property type="entry name" value="Periplasmic binding protein-like II"/>
    <property type="match status" value="1"/>
</dbReference>
<evidence type="ECO:0000313" key="1">
    <source>
        <dbReference type="EMBL" id="MRV71460.1"/>
    </source>
</evidence>
<keyword evidence="2" id="KW-1185">Reference proteome</keyword>
<organism evidence="1 2">
    <name type="scientific">Pseudoduganella rivuli</name>
    <dbReference type="NCBI Taxonomy" id="2666085"/>
    <lineage>
        <taxon>Bacteria</taxon>
        <taxon>Pseudomonadati</taxon>
        <taxon>Pseudomonadota</taxon>
        <taxon>Betaproteobacteria</taxon>
        <taxon>Burkholderiales</taxon>
        <taxon>Oxalobacteraceae</taxon>
        <taxon>Telluria group</taxon>
        <taxon>Pseudoduganella</taxon>
    </lineage>
</organism>
<dbReference type="AlphaFoldDB" id="A0A7X2LQK9"/>
<gene>
    <name evidence="1" type="ORF">GJ700_06960</name>
</gene>
<evidence type="ECO:0000313" key="2">
    <source>
        <dbReference type="Proteomes" id="UP000446768"/>
    </source>
</evidence>
<dbReference type="EMBL" id="WKJJ01000003">
    <property type="protein sequence ID" value="MRV71460.1"/>
    <property type="molecule type" value="Genomic_DNA"/>
</dbReference>
<reference evidence="1 2" key="1">
    <citation type="submission" date="2019-11" db="EMBL/GenBank/DDBJ databases">
        <title>Novel species isolated from a subtropical stream in China.</title>
        <authorList>
            <person name="Lu H."/>
        </authorList>
    </citation>
    <scope>NUCLEOTIDE SEQUENCE [LARGE SCALE GENOMIC DNA]</scope>
    <source>
        <strain evidence="1 2">FT92W</strain>
    </source>
</reference>
<evidence type="ECO:0008006" key="3">
    <source>
        <dbReference type="Google" id="ProtNLM"/>
    </source>
</evidence>